<accession>A0A8W8KVD1</accession>
<feature type="compositionally biased region" description="Basic and acidic residues" evidence="1">
    <location>
        <begin position="740"/>
        <end position="763"/>
    </location>
</feature>
<evidence type="ECO:0000256" key="2">
    <source>
        <dbReference type="SAM" id="Phobius"/>
    </source>
</evidence>
<keyword evidence="2" id="KW-0812">Transmembrane</keyword>
<sequence length="845" mass="93922">MMFQISLNVYEKNTEEYAYVVGDSNKTLFSLYQRQLGGNFRKLQVKSVRLDPLIIDHDIFIENSPTTLVDVVNILKNISDGKTNVTYNGNDVKILFVSYTDSTNNQVLINDKTDPKTVIEASFVCTSDESCERTSTTSNADKDDIPTSIIISIAAVTALIVTCAFTISMACTICMRKEKPKDRPQYTLVPSHAKVPEMAVYGLRLIVLLQVAYNCIHGTTLPLPSENSTATMETTTELSTTPELSDTIGNFESTTSISTRLSSIPTTELLTTSVVSITASVRELSSTQSATVQSTHPTTESTTSTTQLSSITSETITSSSVSSSPSSKTQTSSSSTPTQSTTSIAPSTTTSQTAPVPTTQRKINFQISLNIEETRNLSNTEDYAKVVDDSKHALTYLYTQQLGDRFTKVDIKSVRIGSLVIDHDVFVQNSPSALIDVVNLMKNISEWKTNVTYNGNDASALSVSYTDSSNNQVPIDDKTDPTAVIESSYVCNSDQTCERIPTTTKDNKEDILIIIISSVAGGVALLIIIAVVSIVCSRRKKPKEPVTTDRQYQHFLFSQQTTDILNKANNRQQSLGNESNTSRLQENYSGSHYAKLGRVPSRPPDSYGLYERTGDQKSREPDVFVTTANTNNWGLPYVPPLNNERGNNRSRGTDGVDQNRSIYTSTEAVRDDKLQNNQAIPYRIENNDRNPPKPTTQFISQGNRKGGYGSTLEATYLPNLETRSNETPVRRDNVQVPNYHSRENINSRQHPRNDRYSSKDRVAEPNYRQPVGSRNPYNPGYDNSRNPYRSDYDVRNPHTNSHPDLHKSGKRWYPGYDDYLAELGQSRAGNPKYDVTRGKHYNGHY</sequence>
<evidence type="ECO:0000256" key="1">
    <source>
        <dbReference type="SAM" id="MobiDB-lite"/>
    </source>
</evidence>
<keyword evidence="4" id="KW-1185">Reference proteome</keyword>
<evidence type="ECO:0008006" key="5">
    <source>
        <dbReference type="Google" id="ProtNLM"/>
    </source>
</evidence>
<feature type="compositionally biased region" description="Basic and acidic residues" evidence="1">
    <location>
        <begin position="788"/>
        <end position="807"/>
    </location>
</feature>
<feature type="transmembrane region" description="Helical" evidence="2">
    <location>
        <begin position="149"/>
        <end position="174"/>
    </location>
</feature>
<dbReference type="EnsemblMetazoa" id="G25443.7">
    <property type="protein sequence ID" value="G25443.7:cds"/>
    <property type="gene ID" value="G25443"/>
</dbReference>
<keyword evidence="2" id="KW-0472">Membrane</keyword>
<feature type="compositionally biased region" description="Polar residues" evidence="1">
    <location>
        <begin position="656"/>
        <end position="667"/>
    </location>
</feature>
<dbReference type="AlphaFoldDB" id="A0A8W8KVD1"/>
<evidence type="ECO:0000313" key="4">
    <source>
        <dbReference type="Proteomes" id="UP000005408"/>
    </source>
</evidence>
<keyword evidence="2" id="KW-1133">Transmembrane helix</keyword>
<feature type="compositionally biased region" description="Low complexity" evidence="1">
    <location>
        <begin position="291"/>
        <end position="359"/>
    </location>
</feature>
<dbReference type="Proteomes" id="UP000005408">
    <property type="component" value="Unassembled WGS sequence"/>
</dbReference>
<feature type="transmembrane region" description="Helical" evidence="2">
    <location>
        <begin position="511"/>
        <end position="535"/>
    </location>
</feature>
<feature type="region of interest" description="Disordered" evidence="1">
    <location>
        <begin position="285"/>
        <end position="359"/>
    </location>
</feature>
<reference evidence="3" key="1">
    <citation type="submission" date="2022-08" db="UniProtKB">
        <authorList>
            <consortium name="EnsemblMetazoa"/>
        </authorList>
    </citation>
    <scope>IDENTIFICATION</scope>
    <source>
        <strain evidence="3">05x7-T-G4-1.051#20</strain>
    </source>
</reference>
<protein>
    <recommendedName>
        <fullName evidence="5">SEA domain-containing protein</fullName>
    </recommendedName>
</protein>
<evidence type="ECO:0000313" key="3">
    <source>
        <dbReference type="EnsemblMetazoa" id="G25443.7:cds"/>
    </source>
</evidence>
<feature type="region of interest" description="Disordered" evidence="1">
    <location>
        <begin position="594"/>
        <end position="620"/>
    </location>
</feature>
<name>A0A8W8KVD1_MAGGI</name>
<feature type="region of interest" description="Disordered" evidence="1">
    <location>
        <begin position="635"/>
        <end position="811"/>
    </location>
</feature>
<proteinExistence type="predicted"/>
<organism evidence="3 4">
    <name type="scientific">Magallana gigas</name>
    <name type="common">Pacific oyster</name>
    <name type="synonym">Crassostrea gigas</name>
    <dbReference type="NCBI Taxonomy" id="29159"/>
    <lineage>
        <taxon>Eukaryota</taxon>
        <taxon>Metazoa</taxon>
        <taxon>Spiralia</taxon>
        <taxon>Lophotrochozoa</taxon>
        <taxon>Mollusca</taxon>
        <taxon>Bivalvia</taxon>
        <taxon>Autobranchia</taxon>
        <taxon>Pteriomorphia</taxon>
        <taxon>Ostreida</taxon>
        <taxon>Ostreoidea</taxon>
        <taxon>Ostreidae</taxon>
        <taxon>Magallana</taxon>
    </lineage>
</organism>